<dbReference type="GO" id="GO:0019899">
    <property type="term" value="F:enzyme binding"/>
    <property type="evidence" value="ECO:0007669"/>
    <property type="project" value="UniProtKB-ARBA"/>
</dbReference>
<evidence type="ECO:0000256" key="2">
    <source>
        <dbReference type="SAM" id="MobiDB-lite"/>
    </source>
</evidence>
<protein>
    <submittedName>
        <fullName evidence="4">Zinc knuckle</fullName>
    </submittedName>
</protein>
<dbReference type="SUPFAM" id="SSF57756">
    <property type="entry name" value="Retrovirus zinc finger-like domains"/>
    <property type="match status" value="1"/>
</dbReference>
<name>A0A1Y3F2W8_9BILA</name>
<gene>
    <name evidence="4" type="ORF">D917_05190</name>
</gene>
<feature type="domain" description="CCHC-type" evidence="3">
    <location>
        <begin position="93"/>
        <end position="106"/>
    </location>
</feature>
<keyword evidence="1" id="KW-0479">Metal-binding</keyword>
<keyword evidence="1" id="KW-0863">Zinc-finger</keyword>
<dbReference type="GO" id="GO:0003676">
    <property type="term" value="F:nucleic acid binding"/>
    <property type="evidence" value="ECO:0007669"/>
    <property type="project" value="InterPro"/>
</dbReference>
<proteinExistence type="predicted"/>
<feature type="region of interest" description="Disordered" evidence="2">
    <location>
        <begin position="62"/>
        <end position="90"/>
    </location>
</feature>
<dbReference type="InterPro" id="IPR036875">
    <property type="entry name" value="Znf_CCHC_sf"/>
</dbReference>
<evidence type="ECO:0000259" key="3">
    <source>
        <dbReference type="PROSITE" id="PS50158"/>
    </source>
</evidence>
<dbReference type="AlphaFoldDB" id="A0A1Y3F2W8"/>
<evidence type="ECO:0000313" key="5">
    <source>
        <dbReference type="Proteomes" id="UP000243006"/>
    </source>
</evidence>
<comment type="caution">
    <text evidence="4">The sequence shown here is derived from an EMBL/GenBank/DDBJ whole genome shotgun (WGS) entry which is preliminary data.</text>
</comment>
<evidence type="ECO:0000313" key="4">
    <source>
        <dbReference type="EMBL" id="OUC49648.1"/>
    </source>
</evidence>
<dbReference type="InterPro" id="IPR001878">
    <property type="entry name" value="Znf_CCHC"/>
</dbReference>
<dbReference type="Proteomes" id="UP000243006">
    <property type="component" value="Unassembled WGS sequence"/>
</dbReference>
<reference evidence="4 5" key="1">
    <citation type="submission" date="2015-04" db="EMBL/GenBank/DDBJ databases">
        <title>Draft genome of the roundworm Trichinella nativa.</title>
        <authorList>
            <person name="Mitreva M."/>
        </authorList>
    </citation>
    <scope>NUCLEOTIDE SEQUENCE [LARGE SCALE GENOMIC DNA]</scope>
    <source>
        <strain evidence="4 5">ISS45</strain>
    </source>
</reference>
<evidence type="ECO:0000256" key="1">
    <source>
        <dbReference type="PROSITE-ProRule" id="PRU00047"/>
    </source>
</evidence>
<keyword evidence="1" id="KW-0862">Zinc</keyword>
<sequence length="121" mass="14053">MNVQFATEFARNGKLLCGKTKVSKSKPAIFDELLLRSRIHPVMITYTILRNMPDSFKKVIQTAAPKRRHSQASDESESAVSRRNRRHRQRSTCLTCMQVGHFRRDCYSHDGRQCKKTQKSK</sequence>
<dbReference type="PROSITE" id="PS50158">
    <property type="entry name" value="ZF_CCHC"/>
    <property type="match status" value="1"/>
</dbReference>
<dbReference type="EMBL" id="LVZM01000661">
    <property type="protein sequence ID" value="OUC49648.1"/>
    <property type="molecule type" value="Genomic_DNA"/>
</dbReference>
<dbReference type="GO" id="GO:0008270">
    <property type="term" value="F:zinc ion binding"/>
    <property type="evidence" value="ECO:0007669"/>
    <property type="project" value="UniProtKB-KW"/>
</dbReference>
<organism evidence="4 5">
    <name type="scientific">Trichinella nativa</name>
    <dbReference type="NCBI Taxonomy" id="6335"/>
    <lineage>
        <taxon>Eukaryota</taxon>
        <taxon>Metazoa</taxon>
        <taxon>Ecdysozoa</taxon>
        <taxon>Nematoda</taxon>
        <taxon>Enoplea</taxon>
        <taxon>Dorylaimia</taxon>
        <taxon>Trichinellida</taxon>
        <taxon>Trichinellidae</taxon>
        <taxon>Trichinella</taxon>
    </lineage>
</organism>
<accession>A0A1Y3F2W8</accession>